<feature type="domain" description="ChsH2 C-terminal OB-fold" evidence="1">
    <location>
        <begin position="17"/>
        <end position="69"/>
    </location>
</feature>
<evidence type="ECO:0000313" key="2">
    <source>
        <dbReference type="EMBL" id="KKT64981.1"/>
    </source>
</evidence>
<name>A0A0G1J054_9BACT</name>
<dbReference type="InterPro" id="IPR002878">
    <property type="entry name" value="ChsH2_C"/>
</dbReference>
<comment type="caution">
    <text evidence="2">The sequence shown here is derived from an EMBL/GenBank/DDBJ whole genome shotgun (WGS) entry which is preliminary data.</text>
</comment>
<dbReference type="SUPFAM" id="SSF50249">
    <property type="entry name" value="Nucleic acid-binding proteins"/>
    <property type="match status" value="1"/>
</dbReference>
<gene>
    <name evidence="2" type="ORF">UW60_C0049G0004</name>
</gene>
<evidence type="ECO:0000259" key="1">
    <source>
        <dbReference type="Pfam" id="PF01796"/>
    </source>
</evidence>
<evidence type="ECO:0000313" key="3">
    <source>
        <dbReference type="Proteomes" id="UP000034826"/>
    </source>
</evidence>
<sequence length="127" mass="14423">MSSELTPRVLKEEDYRFSGRGEIYSFAVVKEAPEGFKEFEPYVVALIMLEEGPLTTAGLTDLDQEWVPKEIEGEIRSVMRYKVWIGMLVEEVTKKLKISGDPKRGLIIYGRKFRPILGLQQEGPVSG</sequence>
<dbReference type="EMBL" id="LCIY01000049">
    <property type="protein sequence ID" value="KKT64981.1"/>
    <property type="molecule type" value="Genomic_DNA"/>
</dbReference>
<organism evidence="2 3">
    <name type="scientific">Candidatus Woesebacteria bacterium GW2011_GWA2_44_33</name>
    <dbReference type="NCBI Taxonomy" id="1618564"/>
    <lineage>
        <taxon>Bacteria</taxon>
        <taxon>Candidatus Woeseibacteriota</taxon>
    </lineage>
</organism>
<dbReference type="Pfam" id="PF01796">
    <property type="entry name" value="OB_ChsH2_C"/>
    <property type="match status" value="1"/>
</dbReference>
<protein>
    <recommendedName>
        <fullName evidence="1">ChsH2 C-terminal OB-fold domain-containing protein</fullName>
    </recommendedName>
</protein>
<dbReference type="InterPro" id="IPR012340">
    <property type="entry name" value="NA-bd_OB-fold"/>
</dbReference>
<proteinExistence type="predicted"/>
<dbReference type="AlphaFoldDB" id="A0A0G1J054"/>
<accession>A0A0G1J054</accession>
<dbReference type="Proteomes" id="UP000034826">
    <property type="component" value="Unassembled WGS sequence"/>
</dbReference>
<reference evidence="2 3" key="1">
    <citation type="journal article" date="2015" name="Nature">
        <title>rRNA introns, odd ribosomes, and small enigmatic genomes across a large radiation of phyla.</title>
        <authorList>
            <person name="Brown C.T."/>
            <person name="Hug L.A."/>
            <person name="Thomas B.C."/>
            <person name="Sharon I."/>
            <person name="Castelle C.J."/>
            <person name="Singh A."/>
            <person name="Wilkins M.J."/>
            <person name="Williams K.H."/>
            <person name="Banfield J.F."/>
        </authorList>
    </citation>
    <scope>NUCLEOTIDE SEQUENCE [LARGE SCALE GENOMIC DNA]</scope>
</reference>